<feature type="domain" description="DUF2087" evidence="1">
    <location>
        <begin position="184"/>
        <end position="250"/>
    </location>
</feature>
<evidence type="ECO:0000259" key="1">
    <source>
        <dbReference type="Pfam" id="PF09860"/>
    </source>
</evidence>
<organism evidence="2">
    <name type="scientific">bioreactor metagenome</name>
    <dbReference type="NCBI Taxonomy" id="1076179"/>
    <lineage>
        <taxon>unclassified sequences</taxon>
        <taxon>metagenomes</taxon>
        <taxon>ecological metagenomes</taxon>
    </lineage>
</organism>
<dbReference type="SUPFAM" id="SSF46894">
    <property type="entry name" value="C-terminal effector domain of the bipartite response regulators"/>
    <property type="match status" value="1"/>
</dbReference>
<dbReference type="InterPro" id="IPR018656">
    <property type="entry name" value="DUF2087"/>
</dbReference>
<reference evidence="2" key="1">
    <citation type="submission" date="2019-08" db="EMBL/GenBank/DDBJ databases">
        <authorList>
            <person name="Kucharzyk K."/>
            <person name="Murdoch R.W."/>
            <person name="Higgins S."/>
            <person name="Loffler F."/>
        </authorList>
    </citation>
    <scope>NUCLEOTIDE SEQUENCE</scope>
</reference>
<protein>
    <recommendedName>
        <fullName evidence="1">DUF2087 domain-containing protein</fullName>
    </recommendedName>
</protein>
<dbReference type="InterPro" id="IPR036388">
    <property type="entry name" value="WH-like_DNA-bd_sf"/>
</dbReference>
<proteinExistence type="predicted"/>
<dbReference type="InterPro" id="IPR016032">
    <property type="entry name" value="Sig_transdc_resp-reg_C-effctor"/>
</dbReference>
<dbReference type="Gene3D" id="1.10.10.10">
    <property type="entry name" value="Winged helix-like DNA-binding domain superfamily/Winged helix DNA-binding domain"/>
    <property type="match status" value="1"/>
</dbReference>
<name>A0A644TPB2_9ZZZZ</name>
<dbReference type="AlphaFoldDB" id="A0A644TPB2"/>
<dbReference type="GO" id="GO:0003677">
    <property type="term" value="F:DNA binding"/>
    <property type="evidence" value="ECO:0007669"/>
    <property type="project" value="InterPro"/>
</dbReference>
<comment type="caution">
    <text evidence="2">The sequence shown here is derived from an EMBL/GenBank/DDBJ whole genome shotgun (WGS) entry which is preliminary data.</text>
</comment>
<evidence type="ECO:0000313" key="2">
    <source>
        <dbReference type="EMBL" id="MPL68112.1"/>
    </source>
</evidence>
<gene>
    <name evidence="2" type="ORF">SDC9_13825</name>
</gene>
<sequence>MNNLSELFWQASLQEIKKGYIYHDNDKFICLICGESFTNGVIYPHNNQLYEAKKSIEIHIEAQHDSTFQFLLNLDKKLTGLTDHQKTILELFYDGHSDNDIAKATNTGSTSTIRNHRFSLKEKQKQAKVFLAIMELLAERTPKKQAFIDIPRNTKHVDDRFAITEEENAKILSAYFKQGLNGPLELFPLKEKKRVAILRHLAKSFEPNKSYSEKEVNSILKPFYEDYVLLRRLLIEYGFMDRTRDGSAYWAKN</sequence>
<dbReference type="Pfam" id="PF09860">
    <property type="entry name" value="DUF2087"/>
    <property type="match status" value="1"/>
</dbReference>
<accession>A0A644TPB2</accession>
<dbReference type="EMBL" id="VSSQ01000040">
    <property type="protein sequence ID" value="MPL68112.1"/>
    <property type="molecule type" value="Genomic_DNA"/>
</dbReference>
<dbReference type="GO" id="GO:0006355">
    <property type="term" value="P:regulation of DNA-templated transcription"/>
    <property type="evidence" value="ECO:0007669"/>
    <property type="project" value="InterPro"/>
</dbReference>